<comment type="caution">
    <text evidence="2">The sequence shown here is derived from an EMBL/GenBank/DDBJ whole genome shotgun (WGS) entry which is preliminary data.</text>
</comment>
<evidence type="ECO:0000313" key="3">
    <source>
        <dbReference type="Proteomes" id="UP000485058"/>
    </source>
</evidence>
<keyword evidence="3" id="KW-1185">Reference proteome</keyword>
<organism evidence="2 3">
    <name type="scientific">Haematococcus lacustris</name>
    <name type="common">Green alga</name>
    <name type="synonym">Haematococcus pluvialis</name>
    <dbReference type="NCBI Taxonomy" id="44745"/>
    <lineage>
        <taxon>Eukaryota</taxon>
        <taxon>Viridiplantae</taxon>
        <taxon>Chlorophyta</taxon>
        <taxon>core chlorophytes</taxon>
        <taxon>Chlorophyceae</taxon>
        <taxon>CS clade</taxon>
        <taxon>Chlamydomonadales</taxon>
        <taxon>Haematococcaceae</taxon>
        <taxon>Haematococcus</taxon>
    </lineage>
</organism>
<protein>
    <submittedName>
        <fullName evidence="2">Uncharacterized protein</fullName>
    </submittedName>
</protein>
<evidence type="ECO:0000313" key="2">
    <source>
        <dbReference type="EMBL" id="GFH20587.1"/>
    </source>
</evidence>
<accession>A0A699ZD26</accession>
<evidence type="ECO:0000256" key="1">
    <source>
        <dbReference type="SAM" id="MobiDB-lite"/>
    </source>
</evidence>
<reference evidence="2 3" key="1">
    <citation type="submission" date="2020-02" db="EMBL/GenBank/DDBJ databases">
        <title>Draft genome sequence of Haematococcus lacustris strain NIES-144.</title>
        <authorList>
            <person name="Morimoto D."/>
            <person name="Nakagawa S."/>
            <person name="Yoshida T."/>
            <person name="Sawayama S."/>
        </authorList>
    </citation>
    <scope>NUCLEOTIDE SEQUENCE [LARGE SCALE GENOMIC DNA]</scope>
    <source>
        <strain evidence="2 3">NIES-144</strain>
    </source>
</reference>
<gene>
    <name evidence="2" type="ORF">HaLaN_17733</name>
</gene>
<proteinExistence type="predicted"/>
<feature type="compositionally biased region" description="Polar residues" evidence="1">
    <location>
        <begin position="76"/>
        <end position="86"/>
    </location>
</feature>
<dbReference type="EMBL" id="BLLF01001662">
    <property type="protein sequence ID" value="GFH20587.1"/>
    <property type="molecule type" value="Genomic_DNA"/>
</dbReference>
<dbReference type="AlphaFoldDB" id="A0A699ZD26"/>
<name>A0A699ZD26_HAELA</name>
<dbReference type="Proteomes" id="UP000485058">
    <property type="component" value="Unassembled WGS sequence"/>
</dbReference>
<feature type="region of interest" description="Disordered" evidence="1">
    <location>
        <begin position="45"/>
        <end position="86"/>
    </location>
</feature>
<sequence>MPAQASADTPELLPIDCSSGGVGGPSLGKLLIDIVAYAGNVRLSLRNGDPHPQNGMRQWSQRSGYERPRQRRSMPSRAQPNSCRMQ</sequence>